<protein>
    <submittedName>
        <fullName evidence="1">Uncharacterized protein</fullName>
    </submittedName>
</protein>
<evidence type="ECO:0000313" key="2">
    <source>
        <dbReference type="Proteomes" id="UP000319335"/>
    </source>
</evidence>
<name>A0A7Z8P290_9EURY</name>
<comment type="caution">
    <text evidence="1">The sequence shown here is derived from an EMBL/GenBank/DDBJ whole genome shotgun (WGS) entry which is preliminary data.</text>
</comment>
<dbReference type="AlphaFoldDB" id="A0A7Z8P290"/>
<evidence type="ECO:0000313" key="1">
    <source>
        <dbReference type="EMBL" id="TQD26152.1"/>
    </source>
</evidence>
<sequence length="135" mass="15701">MNLLYDVRDWFHECDRFLFLAEVHYRRDNVNPSEHRFNEELTSSRLDTILCNLKNLSNDNDYCVTSENCVSKDELLMLKETLDNISFGKWNDMDAECIAKAKDIVHKLANAVNADIIKTNDMRGCPFIYNACSII</sequence>
<gene>
    <name evidence="1" type="ORF">FKV42_05170</name>
</gene>
<reference evidence="1 2" key="1">
    <citation type="submission" date="2019-06" db="EMBL/GenBank/DDBJ databases">
        <title>Draft genome sequence of Methanolobus vulcani B1d.</title>
        <authorList>
            <person name="Creighbaum A.J."/>
            <person name="Ticak T."/>
            <person name="Hariraju D."/>
            <person name="Arivett B.A."/>
            <person name="Ferguson D.J.Jr."/>
        </authorList>
    </citation>
    <scope>NUCLEOTIDE SEQUENCE [LARGE SCALE GENOMIC DNA]</scope>
    <source>
        <strain evidence="1 2">B1d</strain>
    </source>
</reference>
<organism evidence="1 2">
    <name type="scientific">Methanolobus vulcani</name>
    <dbReference type="NCBI Taxonomy" id="38026"/>
    <lineage>
        <taxon>Archaea</taxon>
        <taxon>Methanobacteriati</taxon>
        <taxon>Methanobacteriota</taxon>
        <taxon>Stenosarchaea group</taxon>
        <taxon>Methanomicrobia</taxon>
        <taxon>Methanosarcinales</taxon>
        <taxon>Methanosarcinaceae</taxon>
        <taxon>Methanolobus</taxon>
    </lineage>
</organism>
<keyword evidence="2" id="KW-1185">Reference proteome</keyword>
<dbReference type="RefSeq" id="WP_154809189.1">
    <property type="nucleotide sequence ID" value="NZ_VIAQ01000012.1"/>
</dbReference>
<dbReference type="OrthoDB" id="123529at2157"/>
<proteinExistence type="predicted"/>
<accession>A0A7Z8P290</accession>
<dbReference type="Proteomes" id="UP000319335">
    <property type="component" value="Unassembled WGS sequence"/>
</dbReference>
<dbReference type="EMBL" id="VIAQ01000012">
    <property type="protein sequence ID" value="TQD26152.1"/>
    <property type="molecule type" value="Genomic_DNA"/>
</dbReference>